<evidence type="ECO:0000256" key="13">
    <source>
        <dbReference type="SAM" id="Coils"/>
    </source>
</evidence>
<evidence type="ECO:0000256" key="7">
    <source>
        <dbReference type="ARBA" id="ARBA00022801"/>
    </source>
</evidence>
<dbReference type="GO" id="GO:0000049">
    <property type="term" value="F:tRNA binding"/>
    <property type="evidence" value="ECO:0007669"/>
    <property type="project" value="UniProtKB-UniRule"/>
</dbReference>
<feature type="domain" description="ABC transporter" evidence="14">
    <location>
        <begin position="11"/>
        <end position="270"/>
    </location>
</feature>
<keyword evidence="11 12" id="KW-0648">Protein biosynthesis</keyword>
<protein>
    <recommendedName>
        <fullName evidence="12">Energy-dependent translational throttle protein EttA</fullName>
        <ecNumber evidence="12">3.6.1.-</ecNumber>
    </recommendedName>
    <alternativeName>
        <fullName evidence="12">Translational regulatory factor EttA</fullName>
    </alternativeName>
</protein>
<comment type="domain">
    <text evidence="12">The P-site tRNA interaction motif (PtIM domain) probably interacts with the P-site tRNA(fMet) as well as the 23S rRNA.</text>
</comment>
<dbReference type="InterPro" id="IPR032781">
    <property type="entry name" value="ABC_tran_Xtn"/>
</dbReference>
<evidence type="ECO:0000256" key="3">
    <source>
        <dbReference type="ARBA" id="ARBA00022555"/>
    </source>
</evidence>
<keyword evidence="8 12" id="KW-0067">ATP-binding</keyword>
<dbReference type="FunFam" id="3.40.50.300:FF:000011">
    <property type="entry name" value="Putative ABC transporter ATP-binding component"/>
    <property type="match status" value="1"/>
</dbReference>
<dbReference type="GO" id="GO:0006412">
    <property type="term" value="P:translation"/>
    <property type="evidence" value="ECO:0007669"/>
    <property type="project" value="UniProtKB-KW"/>
</dbReference>
<evidence type="ECO:0000259" key="14">
    <source>
        <dbReference type="PROSITE" id="PS50893"/>
    </source>
</evidence>
<evidence type="ECO:0000256" key="5">
    <source>
        <dbReference type="ARBA" id="ARBA00022737"/>
    </source>
</evidence>
<dbReference type="GO" id="GO:0005524">
    <property type="term" value="F:ATP binding"/>
    <property type="evidence" value="ECO:0007669"/>
    <property type="project" value="UniProtKB-UniRule"/>
</dbReference>
<keyword evidence="7 12" id="KW-0378">Hydrolase</keyword>
<dbReference type="InterPro" id="IPR003439">
    <property type="entry name" value="ABC_transporter-like_ATP-bd"/>
</dbReference>
<comment type="domain">
    <text evidence="12">The arm domain is inserted in the first ABC transporter domain. Probably contacts ribosomal protein L1.</text>
</comment>
<dbReference type="PROSITE" id="PS00211">
    <property type="entry name" value="ABC_TRANSPORTER_1"/>
    <property type="match status" value="2"/>
</dbReference>
<dbReference type="PANTHER" id="PTHR43858">
    <property type="entry name" value="ENERGY-DEPENDENT TRANSLATIONAL THROTTLE PROTEIN ETTA"/>
    <property type="match status" value="1"/>
</dbReference>
<keyword evidence="10 12" id="KW-0694">RNA-binding</keyword>
<evidence type="ECO:0000313" key="15">
    <source>
        <dbReference type="EMBL" id="MBF1384980.1"/>
    </source>
</evidence>
<accession>A0A930HNW0</accession>
<proteinExistence type="inferred from homology"/>
<comment type="caution">
    <text evidence="15">The sequence shown here is derived from an EMBL/GenBank/DDBJ whole genome shotgun (WGS) entry which is preliminary data.</text>
</comment>
<dbReference type="CDD" id="cd03221">
    <property type="entry name" value="ABCF_EF-3"/>
    <property type="match status" value="2"/>
</dbReference>
<evidence type="ECO:0000256" key="2">
    <source>
        <dbReference type="ARBA" id="ARBA00022490"/>
    </source>
</evidence>
<dbReference type="RefSeq" id="WP_273160818.1">
    <property type="nucleotide sequence ID" value="NZ_CAJPLR010000237.1"/>
</dbReference>
<dbReference type="GO" id="GO:0043022">
    <property type="term" value="F:ribosome binding"/>
    <property type="evidence" value="ECO:0007669"/>
    <property type="project" value="UniProtKB-UniRule"/>
</dbReference>
<keyword evidence="3 12" id="KW-0820">tRNA-binding</keyword>
<evidence type="ECO:0000256" key="9">
    <source>
        <dbReference type="ARBA" id="ARBA00022845"/>
    </source>
</evidence>
<dbReference type="EC" id="3.6.1.-" evidence="12"/>
<gene>
    <name evidence="12 15" type="primary">ettA</name>
    <name evidence="15" type="ORF">HXN26_09075</name>
</gene>
<dbReference type="InterPro" id="IPR017871">
    <property type="entry name" value="ABC_transporter-like_CS"/>
</dbReference>
<keyword evidence="2 12" id="KW-0963">Cytoplasm</keyword>
<keyword evidence="5 12" id="KW-0677">Repeat</keyword>
<reference evidence="15" key="1">
    <citation type="submission" date="2020-04" db="EMBL/GenBank/DDBJ databases">
        <title>Deep metagenomics examines the oral microbiome during advanced dental caries in children, revealing novel taxa and co-occurrences with host molecules.</title>
        <authorList>
            <person name="Baker J.L."/>
            <person name="Morton J.T."/>
            <person name="Dinis M."/>
            <person name="Alvarez R."/>
            <person name="Tran N.C."/>
            <person name="Knight R."/>
            <person name="Edlund A."/>
        </authorList>
    </citation>
    <scope>NUCLEOTIDE SEQUENCE</scope>
    <source>
        <strain evidence="15">JCVI_44_bin.5</strain>
    </source>
</reference>
<dbReference type="GO" id="GO:0005737">
    <property type="term" value="C:cytoplasm"/>
    <property type="evidence" value="ECO:0007669"/>
    <property type="project" value="UniProtKB-SubCell"/>
</dbReference>
<comment type="catalytic activity">
    <reaction evidence="12">
        <text>ATP + H2O = ADP + phosphate + H(+)</text>
        <dbReference type="Rhea" id="RHEA:13065"/>
        <dbReference type="ChEBI" id="CHEBI:15377"/>
        <dbReference type="ChEBI" id="CHEBI:15378"/>
        <dbReference type="ChEBI" id="CHEBI:30616"/>
        <dbReference type="ChEBI" id="CHEBI:43474"/>
        <dbReference type="ChEBI" id="CHEBI:456216"/>
    </reaction>
</comment>
<evidence type="ECO:0000256" key="10">
    <source>
        <dbReference type="ARBA" id="ARBA00022884"/>
    </source>
</evidence>
<feature type="coiled-coil region" evidence="13">
    <location>
        <begin position="263"/>
        <end position="322"/>
    </location>
</feature>
<dbReference type="GO" id="GO:0019843">
    <property type="term" value="F:rRNA binding"/>
    <property type="evidence" value="ECO:0007669"/>
    <property type="project" value="UniProtKB-UniRule"/>
</dbReference>
<evidence type="ECO:0000313" key="16">
    <source>
        <dbReference type="Proteomes" id="UP000771736"/>
    </source>
</evidence>
<dbReference type="PANTHER" id="PTHR43858:SF1">
    <property type="entry name" value="ABC TRANSPORTER-RELATED PROTEIN"/>
    <property type="match status" value="1"/>
</dbReference>
<dbReference type="NCBIfam" id="TIGR03719">
    <property type="entry name" value="ABC_ABC_ChvD"/>
    <property type="match status" value="1"/>
</dbReference>
<sequence length="565" mass="64008">MATVDDKKIIFSMVGVSKIIPQNQKQILKNIYLSFFYGAKIGIIGLNGAGKSTLMKIIAGIEQPTSGEVVFSPGYSVGYLPQDPPLNEEKTVKENVQEGVQHVYDALREYDEINVKFGLEEYYGDPDKMDKLMKRQAEVQDIIDSTDAWNMDSKLERAMAALRCPAGDLPVTHLSGGERRRVALCRLLLQKPDVLLLDEPTNHLDAESIDWLEQHLQQYEGTVIAVTHDRYFLDDVSEWILELDRGEGIPWKGNYSSWLDQKTKRMEQEEKTASKRRKTLERELEWVRLAPKARQAKGKARLNSYEQMLNQEQKDREEKLEIFIPNGPRLGNKVIEAQHVQKAFGEKVLFNDLNFMLPPNGIVGVIGPNGAGKTTLFRLIMGLETPDNGNFEVGETVKLAYVDQQHKDIDPNKSVYDVIAQGNENIRMGGRDVNARAYISRFNFSGTDQSKLCGVLSGGERNRLQLALALKQEGNVLLLDEPTNDIDVNTLRALEEGLEAFAGCAVVISHDRWFLDRICTHILAFEGNGEVFFFEGTYSEYEINKARRLGNEDIKKGRYRKLMED</sequence>
<dbReference type="Pfam" id="PF12848">
    <property type="entry name" value="ABC_tran_Xtn"/>
    <property type="match status" value="1"/>
</dbReference>
<keyword evidence="13" id="KW-0175">Coiled coil</keyword>
<comment type="similarity">
    <text evidence="1 12">Belongs to the ABC transporter superfamily. ABCF family. Translational throttle EttA subfamily.</text>
</comment>
<dbReference type="PROSITE" id="PS50893">
    <property type="entry name" value="ABC_TRANSPORTER_2"/>
    <property type="match status" value="2"/>
</dbReference>
<keyword evidence="6 12" id="KW-0547">Nucleotide-binding</keyword>
<evidence type="ECO:0000256" key="11">
    <source>
        <dbReference type="ARBA" id="ARBA00022917"/>
    </source>
</evidence>
<evidence type="ECO:0000256" key="1">
    <source>
        <dbReference type="ARBA" id="ARBA00005868"/>
    </source>
</evidence>
<evidence type="ECO:0000256" key="6">
    <source>
        <dbReference type="ARBA" id="ARBA00022741"/>
    </source>
</evidence>
<keyword evidence="9 12" id="KW-0810">Translation regulation</keyword>
<feature type="binding site" evidence="12">
    <location>
        <begin position="367"/>
        <end position="374"/>
    </location>
    <ligand>
        <name>ATP</name>
        <dbReference type="ChEBI" id="CHEBI:30616"/>
        <label>2</label>
    </ligand>
</feature>
<dbReference type="GO" id="GO:0016887">
    <property type="term" value="F:ATP hydrolysis activity"/>
    <property type="evidence" value="ECO:0007669"/>
    <property type="project" value="UniProtKB-UniRule"/>
</dbReference>
<evidence type="ECO:0000256" key="4">
    <source>
        <dbReference type="ARBA" id="ARBA00022730"/>
    </source>
</evidence>
<feature type="binding site" evidence="12">
    <location>
        <begin position="45"/>
        <end position="52"/>
    </location>
    <ligand>
        <name>ATP</name>
        <dbReference type="ChEBI" id="CHEBI:30616"/>
        <label>1</label>
    </ligand>
</feature>
<keyword evidence="4 12" id="KW-0699">rRNA-binding</keyword>
<evidence type="ECO:0000256" key="12">
    <source>
        <dbReference type="HAMAP-Rule" id="MF_00847"/>
    </source>
</evidence>
<dbReference type="NCBIfam" id="NF008775">
    <property type="entry name" value="PRK11819.1"/>
    <property type="match status" value="1"/>
</dbReference>
<dbReference type="InterPro" id="IPR003593">
    <property type="entry name" value="AAA+_ATPase"/>
</dbReference>
<dbReference type="InterPro" id="IPR022374">
    <property type="entry name" value="EttA"/>
</dbReference>
<dbReference type="SMART" id="SM00382">
    <property type="entry name" value="AAA"/>
    <property type="match status" value="2"/>
</dbReference>
<dbReference type="FunFam" id="3.40.50.300:FF:000183">
    <property type="entry name" value="ABC transporter ATP-binding protein yjjK"/>
    <property type="match status" value="1"/>
</dbReference>
<comment type="subunit">
    <text evidence="12">Monomer. Probably contacts ribosomal proteins L1, L5, L33 and S7, the 16S and 23S rRNA and the P-site containing tRNA(fMet).</text>
</comment>
<dbReference type="GO" id="GO:0045900">
    <property type="term" value="P:negative regulation of translational elongation"/>
    <property type="evidence" value="ECO:0007669"/>
    <property type="project" value="UniProtKB-UniRule"/>
</dbReference>
<dbReference type="InterPro" id="IPR027417">
    <property type="entry name" value="P-loop_NTPase"/>
</dbReference>
<dbReference type="SUPFAM" id="SSF52540">
    <property type="entry name" value="P-loop containing nucleoside triphosphate hydrolases"/>
    <property type="match status" value="2"/>
</dbReference>
<comment type="caution">
    <text evidence="12">Lacks conserved residue(s) required for the propagation of feature annotation.</text>
</comment>
<dbReference type="Pfam" id="PF00005">
    <property type="entry name" value="ABC_tran"/>
    <property type="match status" value="2"/>
</dbReference>
<comment type="function">
    <text evidence="12">A translation factor that gates the progression of the 70S ribosomal initiation complex (IC, containing tRNA(fMet) in the P-site) into the translation elongation cycle by using a mechanism sensitive to the ATP/ADP ratio. Binds to the 70S ribosome E-site where it modulates the state of the translating ribosome during subunit translocation. ATP hydrolysis probably frees it from the ribosome, which can enter the elongation phase.</text>
</comment>
<dbReference type="AlphaFoldDB" id="A0A930HNW0"/>
<dbReference type="Proteomes" id="UP000771736">
    <property type="component" value="Unassembled WGS sequence"/>
</dbReference>
<name>A0A930HNW0_9BACT</name>
<evidence type="ECO:0000256" key="8">
    <source>
        <dbReference type="ARBA" id="ARBA00022840"/>
    </source>
</evidence>
<organism evidence="15 16">
    <name type="scientific">Prevotella aurantiaca</name>
    <dbReference type="NCBI Taxonomy" id="596085"/>
    <lineage>
        <taxon>Bacteria</taxon>
        <taxon>Pseudomonadati</taxon>
        <taxon>Bacteroidota</taxon>
        <taxon>Bacteroidia</taxon>
        <taxon>Bacteroidales</taxon>
        <taxon>Prevotellaceae</taxon>
        <taxon>Prevotella</taxon>
    </lineage>
</organism>
<dbReference type="Gene3D" id="3.40.50.300">
    <property type="entry name" value="P-loop containing nucleotide triphosphate hydrolases"/>
    <property type="match status" value="2"/>
</dbReference>
<dbReference type="EMBL" id="JABZSJ010000057">
    <property type="protein sequence ID" value="MBF1384980.1"/>
    <property type="molecule type" value="Genomic_DNA"/>
</dbReference>
<feature type="domain" description="ABC transporter" evidence="14">
    <location>
        <begin position="335"/>
        <end position="554"/>
    </location>
</feature>
<comment type="subcellular location">
    <subcellularLocation>
        <location evidence="12">Cytoplasm</location>
    </subcellularLocation>
    <text evidence="12">Associates with ribosomes and polysomes.</text>
</comment>
<dbReference type="HAMAP" id="MF_00847">
    <property type="entry name" value="EttA"/>
    <property type="match status" value="1"/>
</dbReference>
<feature type="region of interest" description="PtIM" evidence="12">
    <location>
        <begin position="253"/>
        <end position="333"/>
    </location>
</feature>